<feature type="transmembrane region" description="Helical" evidence="1">
    <location>
        <begin position="363"/>
        <end position="382"/>
    </location>
</feature>
<dbReference type="Pfam" id="PF14897">
    <property type="entry name" value="EpsG"/>
    <property type="match status" value="1"/>
</dbReference>
<proteinExistence type="predicted"/>
<keyword evidence="3" id="KW-1185">Reference proteome</keyword>
<dbReference type="AlphaFoldDB" id="A0A8J7L7Q8"/>
<feature type="transmembrane region" description="Helical" evidence="1">
    <location>
        <begin position="240"/>
        <end position="261"/>
    </location>
</feature>
<gene>
    <name evidence="2" type="ORF">I8748_15995</name>
</gene>
<feature type="transmembrane region" description="Helical" evidence="1">
    <location>
        <begin position="12"/>
        <end position="32"/>
    </location>
</feature>
<comment type="caution">
    <text evidence="2">The sequence shown here is derived from an EMBL/GenBank/DDBJ whole genome shotgun (WGS) entry which is preliminary data.</text>
</comment>
<keyword evidence="1" id="KW-1133">Transmembrane helix</keyword>
<evidence type="ECO:0000313" key="3">
    <source>
        <dbReference type="Proteomes" id="UP000632766"/>
    </source>
</evidence>
<organism evidence="2 3">
    <name type="scientific">Amazonocrinis nigriterrae CENA67</name>
    <dbReference type="NCBI Taxonomy" id="2794033"/>
    <lineage>
        <taxon>Bacteria</taxon>
        <taxon>Bacillati</taxon>
        <taxon>Cyanobacteriota</taxon>
        <taxon>Cyanophyceae</taxon>
        <taxon>Nostocales</taxon>
        <taxon>Nostocaceae</taxon>
        <taxon>Amazonocrinis</taxon>
        <taxon>Amazonocrinis nigriterrae</taxon>
    </lineage>
</organism>
<accession>A0A8J7L7Q8</accession>
<sequence length="442" mass="50507">MNIFLFFVCIPILFLLPILYPPIASFTAIFFVKKELDSIALFLVISAAIVSSLISATIIPVGDTQVYIDSFKDIQLFDFTQLKLNNNGFEPFYKIYEYLLSIFLEDNQKFFLLTTALIFNLLSTIAILRICLRFNQTKLAFIIFAVYYSLVAPALGVPLFLLRSSLSLSILFLGISYYNQKNVIFYLLAIIAILIHSGSILIFGAIIFQRVLHSLSEKIEKIGYGKITSLSKILGLRFSLLLLFIGFLLVALTPNLLISVLQNFLTSFGESGGLASSKSKSFLDTNKENFVDFTNPVFLLQVALSLLCFLKLQDDLLIRPNISNTSNQKLSNLLESLRVVGRLQIIMIVLTGPFNFLPYRLGFFNFLYFPFWLINVPYLSFVEIKLGLKKYSKYLIIFALISVLTYTFYWMPKRQNNNYYIVVLEGKPLSYNLPQVIEKFLY</sequence>
<dbReference type="RefSeq" id="WP_198125543.1">
    <property type="nucleotide sequence ID" value="NZ_JAECZC010000028.1"/>
</dbReference>
<keyword evidence="1" id="KW-0472">Membrane</keyword>
<evidence type="ECO:0000313" key="2">
    <source>
        <dbReference type="EMBL" id="MBH8563674.1"/>
    </source>
</evidence>
<name>A0A8J7L7Q8_9NOST</name>
<dbReference type="Proteomes" id="UP000632766">
    <property type="component" value="Unassembled WGS sequence"/>
</dbReference>
<feature type="transmembrane region" description="Helical" evidence="1">
    <location>
        <begin position="183"/>
        <end position="208"/>
    </location>
</feature>
<keyword evidence="1" id="KW-0812">Transmembrane</keyword>
<feature type="transmembrane region" description="Helical" evidence="1">
    <location>
        <begin position="139"/>
        <end position="163"/>
    </location>
</feature>
<feature type="transmembrane region" description="Helical" evidence="1">
    <location>
        <begin position="394"/>
        <end position="411"/>
    </location>
</feature>
<dbReference type="EMBL" id="JAECZC010000028">
    <property type="protein sequence ID" value="MBH8563674.1"/>
    <property type="molecule type" value="Genomic_DNA"/>
</dbReference>
<reference evidence="2 3" key="1">
    <citation type="journal article" date="2021" name="Int. J. Syst. Evol. Microbiol.">
        <title>Amazonocrinis nigriterrae gen. nov., sp. nov., Atlanticothrix silvestris gen. nov., sp. nov. and Dendronalium phyllosphericum gen. nov., sp. nov., nostocacean cyanobacteria from Brazilian environments.</title>
        <authorList>
            <person name="Alvarenga D.O."/>
            <person name="Andreote A.P.D."/>
            <person name="Branco L.H.Z."/>
            <person name="Delbaje E."/>
            <person name="Cruz R.B."/>
            <person name="Varani A.M."/>
            <person name="Fiore M.F."/>
        </authorList>
    </citation>
    <scope>NUCLEOTIDE SEQUENCE [LARGE SCALE GENOMIC DNA]</scope>
    <source>
        <strain evidence="2 3">CENA67</strain>
    </source>
</reference>
<dbReference type="InterPro" id="IPR049458">
    <property type="entry name" value="EpsG-like"/>
</dbReference>
<feature type="transmembrane region" description="Helical" evidence="1">
    <location>
        <begin position="110"/>
        <end position="132"/>
    </location>
</feature>
<feature type="transmembrane region" description="Helical" evidence="1">
    <location>
        <begin position="39"/>
        <end position="61"/>
    </location>
</feature>
<protein>
    <submittedName>
        <fullName evidence="2">EpsG family protein</fullName>
    </submittedName>
</protein>
<evidence type="ECO:0000256" key="1">
    <source>
        <dbReference type="SAM" id="Phobius"/>
    </source>
</evidence>